<keyword evidence="2" id="KW-0540">Nuclease</keyword>
<comment type="function">
    <text evidence="2">CRISPR (clustered regularly interspaced short palindromic repeat) is an adaptive immune system that provides protection against mobile genetic elements (viruses, transposable elements and conjugative plasmids). CRISPR clusters contain spacers, sequences complementary to antecedent mobile elements, and target invading nucleic acids. CRISPR clusters are transcribed and processed into CRISPR RNA (crRNA).</text>
</comment>
<evidence type="ECO:0000313" key="3">
    <source>
        <dbReference type="EMBL" id="MBP2024530.1"/>
    </source>
</evidence>
<dbReference type="Proteomes" id="UP001519306">
    <property type="component" value="Unassembled WGS sequence"/>
</dbReference>
<reference evidence="3 4" key="1">
    <citation type="submission" date="2021-03" db="EMBL/GenBank/DDBJ databases">
        <title>Genomic Encyclopedia of Type Strains, Phase IV (KMG-IV): sequencing the most valuable type-strain genomes for metagenomic binning, comparative biology and taxonomic classification.</title>
        <authorList>
            <person name="Goeker M."/>
        </authorList>
    </citation>
    <scope>NUCLEOTIDE SEQUENCE [LARGE SCALE GENOMIC DNA]</scope>
    <source>
        <strain evidence="3 4">DSM 27563</strain>
    </source>
</reference>
<name>A0ABS4K9S9_9FIRM</name>
<keyword evidence="2" id="KW-0255">Endonuclease</keyword>
<dbReference type="InterPro" id="IPR010155">
    <property type="entry name" value="CRISPR-assoc_prot_Cas5d"/>
</dbReference>
<dbReference type="NCBIfam" id="TIGR01876">
    <property type="entry name" value="cas_Cas5d"/>
    <property type="match status" value="1"/>
</dbReference>
<evidence type="ECO:0000313" key="4">
    <source>
        <dbReference type="Proteomes" id="UP001519306"/>
    </source>
</evidence>
<accession>A0ABS4K9S9</accession>
<dbReference type="RefSeq" id="WP_210059835.1">
    <property type="nucleotide sequence ID" value="NZ_JAGGLJ010000001.1"/>
</dbReference>
<evidence type="ECO:0000256" key="1">
    <source>
        <dbReference type="ARBA" id="ARBA00023118"/>
    </source>
</evidence>
<dbReference type="EC" id="3.1.-.-" evidence="2"/>
<organism evidence="3 4">
    <name type="scientific">Peptoniphilus stercorisuis</name>
    <dbReference type="NCBI Taxonomy" id="1436965"/>
    <lineage>
        <taxon>Bacteria</taxon>
        <taxon>Bacillati</taxon>
        <taxon>Bacillota</taxon>
        <taxon>Tissierellia</taxon>
        <taxon>Tissierellales</taxon>
        <taxon>Peptoniphilaceae</taxon>
        <taxon>Peptoniphilus</taxon>
    </lineage>
</organism>
<sequence>MKNQIEYKVWAKYALFSDPIMRVGGEKYSYQIPTYEALKGITESIYWKPSIIWYIDRVRIVNKIESQSVGIKTLKYNERNKEKKSDLSMYSYLRDVEYHVVAHFEFNENRPDLKKDWNVNKHSAIAKRSLNSGGRRDIFLGTRECQGYVAPFSFNEGKSYYENIEEMYFGTMVHGVDYPDESKDGNFNIRFCRPIMKNGIIEFERPEDIEIVRLLRKYDKKEFNKNNFKNVEATYDEIFGGE</sequence>
<dbReference type="InterPro" id="IPR021124">
    <property type="entry name" value="CRISPR-assoc_prot_Cas5"/>
</dbReference>
<proteinExistence type="inferred from homology"/>
<keyword evidence="4" id="KW-1185">Reference proteome</keyword>
<dbReference type="InterPro" id="IPR013422">
    <property type="entry name" value="CRISPR-assoc_prot_Cas5_N"/>
</dbReference>
<keyword evidence="2" id="KW-0694">RNA-binding</keyword>
<protein>
    <recommendedName>
        <fullName evidence="2">pre-crRNA processing endonuclease</fullName>
        <ecNumber evidence="2">3.1.-.-</ecNumber>
    </recommendedName>
</protein>
<keyword evidence="2" id="KW-0378">Hydrolase</keyword>
<comment type="caution">
    <text evidence="3">The sequence shown here is derived from an EMBL/GenBank/DDBJ whole genome shotgun (WGS) entry which is preliminary data.</text>
</comment>
<dbReference type="Pfam" id="PF09704">
    <property type="entry name" value="Cas_Cas5d"/>
    <property type="match status" value="1"/>
</dbReference>
<dbReference type="PIRSF" id="PIRSF029950">
    <property type="entry name" value="Cas_CT1134"/>
    <property type="match status" value="1"/>
</dbReference>
<dbReference type="EMBL" id="JAGGLJ010000001">
    <property type="protein sequence ID" value="MBP2024530.1"/>
    <property type="molecule type" value="Genomic_DNA"/>
</dbReference>
<evidence type="ECO:0000256" key="2">
    <source>
        <dbReference type="PIRNR" id="PIRNR029950"/>
    </source>
</evidence>
<keyword evidence="1 2" id="KW-0051">Antiviral defense</keyword>
<dbReference type="Gene3D" id="3.30.70.2660">
    <property type="match status" value="1"/>
</dbReference>
<gene>
    <name evidence="3" type="ORF">J2Z71_000045</name>
</gene>
<dbReference type="NCBIfam" id="TIGR02593">
    <property type="entry name" value="CRISPR_cas5"/>
    <property type="match status" value="1"/>
</dbReference>
<comment type="similarity">
    <text evidence="2">Belongs to the CRISPR-associated protein Cas5 family. Subtype I-C/Dvulg subfamily.</text>
</comment>